<evidence type="ECO:0000313" key="5">
    <source>
        <dbReference type="EMBL" id="ADL13506.1"/>
    </source>
</evidence>
<dbReference type="eggNOG" id="COG1063">
    <property type="taxonomic scope" value="Bacteria"/>
</dbReference>
<dbReference type="AlphaFoldDB" id="D9QT06"/>
<evidence type="ECO:0000256" key="1">
    <source>
        <dbReference type="ARBA" id="ARBA00022723"/>
    </source>
</evidence>
<dbReference type="InterPro" id="IPR020843">
    <property type="entry name" value="ER"/>
</dbReference>
<dbReference type="SMART" id="SM00829">
    <property type="entry name" value="PKS_ER"/>
    <property type="match status" value="1"/>
</dbReference>
<dbReference type="KEGG" id="aar:Acear_2009"/>
<evidence type="ECO:0000256" key="2">
    <source>
        <dbReference type="ARBA" id="ARBA00022833"/>
    </source>
</evidence>
<dbReference type="InterPro" id="IPR011032">
    <property type="entry name" value="GroES-like_sf"/>
</dbReference>
<dbReference type="InterPro" id="IPR013149">
    <property type="entry name" value="ADH-like_C"/>
</dbReference>
<dbReference type="Pfam" id="PF08240">
    <property type="entry name" value="ADH_N"/>
    <property type="match status" value="1"/>
</dbReference>
<dbReference type="Gene3D" id="3.90.180.10">
    <property type="entry name" value="Medium-chain alcohol dehydrogenases, catalytic domain"/>
    <property type="match status" value="1"/>
</dbReference>
<dbReference type="Pfam" id="PF00107">
    <property type="entry name" value="ADH_zinc_N"/>
    <property type="match status" value="1"/>
</dbReference>
<dbReference type="GO" id="GO:0016491">
    <property type="term" value="F:oxidoreductase activity"/>
    <property type="evidence" value="ECO:0007669"/>
    <property type="project" value="UniProtKB-KW"/>
</dbReference>
<dbReference type="OrthoDB" id="9787435at2"/>
<dbReference type="Gene3D" id="3.40.50.720">
    <property type="entry name" value="NAD(P)-binding Rossmann-like Domain"/>
    <property type="match status" value="1"/>
</dbReference>
<evidence type="ECO:0000313" key="6">
    <source>
        <dbReference type="Proteomes" id="UP000001661"/>
    </source>
</evidence>
<proteinExistence type="predicted"/>
<dbReference type="STRING" id="574087.Acear_2009"/>
<dbReference type="RefSeq" id="WP_013278951.1">
    <property type="nucleotide sequence ID" value="NC_014378.1"/>
</dbReference>
<keyword evidence="1" id="KW-0479">Metal-binding</keyword>
<feature type="domain" description="Enoyl reductase (ER)" evidence="4">
    <location>
        <begin position="8"/>
        <end position="342"/>
    </location>
</feature>
<dbReference type="GO" id="GO:0046872">
    <property type="term" value="F:metal ion binding"/>
    <property type="evidence" value="ECO:0007669"/>
    <property type="project" value="UniProtKB-KW"/>
</dbReference>
<reference evidence="5 6" key="1">
    <citation type="journal article" date="2010" name="Stand. Genomic Sci.">
        <title>Complete genome sequence of Acetohalobium arabaticum type strain (Z-7288).</title>
        <authorList>
            <person name="Sikorski J."/>
            <person name="Lapidus A."/>
            <person name="Chertkov O."/>
            <person name="Lucas S."/>
            <person name="Copeland A."/>
            <person name="Glavina Del Rio T."/>
            <person name="Nolan M."/>
            <person name="Tice H."/>
            <person name="Cheng J.F."/>
            <person name="Han C."/>
            <person name="Brambilla E."/>
            <person name="Pitluck S."/>
            <person name="Liolios K."/>
            <person name="Ivanova N."/>
            <person name="Mavromatis K."/>
            <person name="Mikhailova N."/>
            <person name="Pati A."/>
            <person name="Bruce D."/>
            <person name="Detter C."/>
            <person name="Tapia R."/>
            <person name="Goodwin L."/>
            <person name="Chen A."/>
            <person name="Palaniappan K."/>
            <person name="Land M."/>
            <person name="Hauser L."/>
            <person name="Chang Y.J."/>
            <person name="Jeffries C.D."/>
            <person name="Rohde M."/>
            <person name="Goker M."/>
            <person name="Spring S."/>
            <person name="Woyke T."/>
            <person name="Bristow J."/>
            <person name="Eisen J.A."/>
            <person name="Markowitz V."/>
            <person name="Hugenholtz P."/>
            <person name="Kyrpides N.C."/>
            <person name="Klenk H.P."/>
        </authorList>
    </citation>
    <scope>NUCLEOTIDE SEQUENCE [LARGE SCALE GENOMIC DNA]</scope>
    <source>
        <strain evidence="6">ATCC 49924 / DSM 5501 / Z-7288</strain>
    </source>
</reference>
<evidence type="ECO:0000256" key="3">
    <source>
        <dbReference type="ARBA" id="ARBA00023002"/>
    </source>
</evidence>
<dbReference type="PANTHER" id="PTHR43401:SF2">
    <property type="entry name" value="L-THREONINE 3-DEHYDROGENASE"/>
    <property type="match status" value="1"/>
</dbReference>
<dbReference type="InterPro" id="IPR036291">
    <property type="entry name" value="NAD(P)-bd_dom_sf"/>
</dbReference>
<keyword evidence="6" id="KW-1185">Reference proteome</keyword>
<organism evidence="5 6">
    <name type="scientific">Acetohalobium arabaticum (strain ATCC 49924 / DSM 5501 / Z-7288)</name>
    <dbReference type="NCBI Taxonomy" id="574087"/>
    <lineage>
        <taxon>Bacteria</taxon>
        <taxon>Bacillati</taxon>
        <taxon>Bacillota</taxon>
        <taxon>Clostridia</taxon>
        <taxon>Halanaerobiales</taxon>
        <taxon>Halobacteroidaceae</taxon>
        <taxon>Acetohalobium</taxon>
    </lineage>
</organism>
<dbReference type="HOGENOM" id="CLU_026673_11_0_9"/>
<keyword evidence="3" id="KW-0560">Oxidoreductase</keyword>
<dbReference type="SUPFAM" id="SSF51735">
    <property type="entry name" value="NAD(P)-binding Rossmann-fold domains"/>
    <property type="match status" value="1"/>
</dbReference>
<protein>
    <submittedName>
        <fullName evidence="5">Alcohol dehydrogenase GroES domain protein</fullName>
    </submittedName>
</protein>
<keyword evidence="2" id="KW-0862">Zinc</keyword>
<dbReference type="PANTHER" id="PTHR43401">
    <property type="entry name" value="L-THREONINE 3-DEHYDROGENASE"/>
    <property type="match status" value="1"/>
</dbReference>
<dbReference type="InterPro" id="IPR013154">
    <property type="entry name" value="ADH-like_N"/>
</dbReference>
<dbReference type="Proteomes" id="UP000001661">
    <property type="component" value="Chromosome"/>
</dbReference>
<sequence length="344" mass="37226">MKAAVLKGQGEFNLADVEDTECPPGGVIVKVKSAGICSADVRMICQGHKALDYPRIPGHEVAGIVAENRAAGSEFEVGDRVQIAPEIICNECSYCREGITNQCEDIGIMGFTHDGGFAEYIMIPPAGVESGILNPIPVGLSFMEATLAEPLACSINAQELARVSKGDRVLVIGAGVIGCLHTMLAKANGAQQVLIADKLTSRINLAEQTEANCFIDLSIESIEEAVTAETENKGVDVIILACEEAALSIPLFKLLAPRGRISFFSSLPYHQSNIELDANELHYKEQMIVGAYGCRVDQNKKALELMTKELEVDWLITDEISLDEIRTGIERLINYEGLKTVINF</sequence>
<dbReference type="InterPro" id="IPR050129">
    <property type="entry name" value="Zn_alcohol_dh"/>
</dbReference>
<accession>D9QT06</accession>
<dbReference type="SUPFAM" id="SSF50129">
    <property type="entry name" value="GroES-like"/>
    <property type="match status" value="1"/>
</dbReference>
<gene>
    <name evidence="5" type="ordered locus">Acear_2009</name>
</gene>
<dbReference type="EMBL" id="CP002105">
    <property type="protein sequence ID" value="ADL13506.1"/>
    <property type="molecule type" value="Genomic_DNA"/>
</dbReference>
<evidence type="ECO:0000259" key="4">
    <source>
        <dbReference type="SMART" id="SM00829"/>
    </source>
</evidence>
<name>D9QT06_ACEAZ</name>